<sequence length="253" mass="28052">MSENGIKPYVRLVKSSELDVLATIQRRAFIDDPECNYFGSVDQPLSDEVDSPGKQHLETFFRFLTKACLRCGARITVAVVPSSESAGEDSEEKICASTIWMPPNKRISLGSVWALVRSGVFATVKGWGLNGLIRVGVEYGEVSGRALKEAYATRGLKKQSPDSSWYLQLACTDPHEQGKGYMSLLCREAFAHAPSSIFTLEATTSHSRDRYTHFGFELFKEVRMGVNKVNKDGLPAKGKEAEGVPIYSMVKWE</sequence>
<protein>
    <recommendedName>
        <fullName evidence="3">N-acetyltransferase domain-containing protein</fullName>
    </recommendedName>
</protein>
<dbReference type="Gene3D" id="3.40.630.30">
    <property type="match status" value="1"/>
</dbReference>
<dbReference type="PANTHER" id="PTHR42791">
    <property type="entry name" value="GNAT FAMILY ACETYLTRANSFERASE"/>
    <property type="match status" value="1"/>
</dbReference>
<reference evidence="1 2" key="1">
    <citation type="journal article" date="2016" name="Mol. Biol. Evol.">
        <title>Comparative Genomics of Early-Diverging Mushroom-Forming Fungi Provides Insights into the Origins of Lignocellulose Decay Capabilities.</title>
        <authorList>
            <person name="Nagy L.G."/>
            <person name="Riley R."/>
            <person name="Tritt A."/>
            <person name="Adam C."/>
            <person name="Daum C."/>
            <person name="Floudas D."/>
            <person name="Sun H."/>
            <person name="Yadav J.S."/>
            <person name="Pangilinan J."/>
            <person name="Larsson K.H."/>
            <person name="Matsuura K."/>
            <person name="Barry K."/>
            <person name="Labutti K."/>
            <person name="Kuo R."/>
            <person name="Ohm R.A."/>
            <person name="Bhattacharya S.S."/>
            <person name="Shirouzu T."/>
            <person name="Yoshinaga Y."/>
            <person name="Martin F.M."/>
            <person name="Grigoriev I.V."/>
            <person name="Hibbett D.S."/>
        </authorList>
    </citation>
    <scope>NUCLEOTIDE SEQUENCE [LARGE SCALE GENOMIC DNA]</scope>
    <source>
        <strain evidence="1 2">HHB14362 ss-1</strain>
    </source>
</reference>
<dbReference type="EMBL" id="KV425603">
    <property type="protein sequence ID" value="KZT21802.1"/>
    <property type="molecule type" value="Genomic_DNA"/>
</dbReference>
<keyword evidence="2" id="KW-1185">Reference proteome</keyword>
<evidence type="ECO:0000313" key="2">
    <source>
        <dbReference type="Proteomes" id="UP000076761"/>
    </source>
</evidence>
<dbReference type="PANTHER" id="PTHR42791:SF1">
    <property type="entry name" value="N-ACETYLTRANSFERASE DOMAIN-CONTAINING PROTEIN"/>
    <property type="match status" value="1"/>
</dbReference>
<dbReference type="AlphaFoldDB" id="A0A165Q1U2"/>
<dbReference type="STRING" id="1314782.A0A165Q1U2"/>
<accession>A0A165Q1U2</accession>
<evidence type="ECO:0000313" key="1">
    <source>
        <dbReference type="EMBL" id="KZT21802.1"/>
    </source>
</evidence>
<name>A0A165Q1U2_9AGAM</name>
<dbReference type="SUPFAM" id="SSF55729">
    <property type="entry name" value="Acyl-CoA N-acyltransferases (Nat)"/>
    <property type="match status" value="1"/>
</dbReference>
<dbReference type="OrthoDB" id="544277at2759"/>
<evidence type="ECO:0008006" key="3">
    <source>
        <dbReference type="Google" id="ProtNLM"/>
    </source>
</evidence>
<proteinExistence type="predicted"/>
<organism evidence="1 2">
    <name type="scientific">Neolentinus lepideus HHB14362 ss-1</name>
    <dbReference type="NCBI Taxonomy" id="1314782"/>
    <lineage>
        <taxon>Eukaryota</taxon>
        <taxon>Fungi</taxon>
        <taxon>Dikarya</taxon>
        <taxon>Basidiomycota</taxon>
        <taxon>Agaricomycotina</taxon>
        <taxon>Agaricomycetes</taxon>
        <taxon>Gloeophyllales</taxon>
        <taxon>Gloeophyllaceae</taxon>
        <taxon>Neolentinus</taxon>
    </lineage>
</organism>
<gene>
    <name evidence="1" type="ORF">NEOLEDRAFT_1120748</name>
</gene>
<dbReference type="InParanoid" id="A0A165Q1U2"/>
<dbReference type="Proteomes" id="UP000076761">
    <property type="component" value="Unassembled WGS sequence"/>
</dbReference>
<dbReference type="InterPro" id="IPR016181">
    <property type="entry name" value="Acyl_CoA_acyltransferase"/>
</dbReference>
<dbReference type="InterPro" id="IPR052523">
    <property type="entry name" value="Trichothecene_AcTrans"/>
</dbReference>